<protein>
    <submittedName>
        <fullName evidence="1">Uncharacterized protein</fullName>
    </submittedName>
</protein>
<dbReference type="Proteomes" id="UP000245783">
    <property type="component" value="Unassembled WGS sequence"/>
</dbReference>
<keyword evidence="2" id="KW-1185">Reference proteome</keyword>
<dbReference type="EMBL" id="KZ819488">
    <property type="protein sequence ID" value="PWN39172.1"/>
    <property type="molecule type" value="Genomic_DNA"/>
</dbReference>
<reference evidence="1 2" key="1">
    <citation type="journal article" date="2018" name="Mol. Biol. Evol.">
        <title>Broad Genomic Sampling Reveals a Smut Pathogenic Ancestry of the Fungal Clade Ustilaginomycotina.</title>
        <authorList>
            <person name="Kijpornyongpan T."/>
            <person name="Mondo S.J."/>
            <person name="Barry K."/>
            <person name="Sandor L."/>
            <person name="Lee J."/>
            <person name="Lipzen A."/>
            <person name="Pangilinan J."/>
            <person name="LaButti K."/>
            <person name="Hainaut M."/>
            <person name="Henrissat B."/>
            <person name="Grigoriev I.V."/>
            <person name="Spatafora J.W."/>
            <person name="Aime M.C."/>
        </authorList>
    </citation>
    <scope>NUCLEOTIDE SEQUENCE [LARGE SCALE GENOMIC DNA]</scope>
    <source>
        <strain evidence="1 2">MCA 4658</strain>
    </source>
</reference>
<dbReference type="InParanoid" id="A0A316VNR3"/>
<dbReference type="RefSeq" id="XP_025366332.1">
    <property type="nucleotide sequence ID" value="XM_025517338.1"/>
</dbReference>
<dbReference type="GeneID" id="37039208"/>
<proteinExistence type="predicted"/>
<organism evidence="1 2">
    <name type="scientific">Ceraceosorus guamensis</name>
    <dbReference type="NCBI Taxonomy" id="1522189"/>
    <lineage>
        <taxon>Eukaryota</taxon>
        <taxon>Fungi</taxon>
        <taxon>Dikarya</taxon>
        <taxon>Basidiomycota</taxon>
        <taxon>Ustilaginomycotina</taxon>
        <taxon>Exobasidiomycetes</taxon>
        <taxon>Ceraceosorales</taxon>
        <taxon>Ceraceosoraceae</taxon>
        <taxon>Ceraceosorus</taxon>
    </lineage>
</organism>
<gene>
    <name evidence="1" type="ORF">IE81DRAFT_42727</name>
</gene>
<name>A0A316VNR3_9BASI</name>
<evidence type="ECO:0000313" key="2">
    <source>
        <dbReference type="Proteomes" id="UP000245783"/>
    </source>
</evidence>
<dbReference type="AlphaFoldDB" id="A0A316VNR3"/>
<accession>A0A316VNR3</accession>
<evidence type="ECO:0000313" key="1">
    <source>
        <dbReference type="EMBL" id="PWN39172.1"/>
    </source>
</evidence>
<sequence length="131" mass="14792">MPRECEWMASQQRHKFLPQKVGVGQACPIPSSHNELPRCRKQTPQLCQTLSSDSPNQRSMRAVPVVRYRFGSVKQASKQAISKQGNKQAVKWFKQRTGEEVCWFADACSRAASVIHPRCERASLVSPFCST</sequence>